<dbReference type="PROSITE" id="PS50088">
    <property type="entry name" value="ANK_REPEAT"/>
    <property type="match status" value="4"/>
</dbReference>
<accession>A0A5S9ISS8</accession>
<dbReference type="PANTHER" id="PTHR24198">
    <property type="entry name" value="ANKYRIN REPEAT AND PROTEIN KINASE DOMAIN-CONTAINING PROTEIN"/>
    <property type="match status" value="1"/>
</dbReference>
<feature type="repeat" description="ANK" evidence="3">
    <location>
        <begin position="23"/>
        <end position="55"/>
    </location>
</feature>
<evidence type="ECO:0000313" key="5">
    <source>
        <dbReference type="Proteomes" id="UP000326354"/>
    </source>
</evidence>
<proteinExistence type="predicted"/>
<dbReference type="Gene3D" id="1.25.40.20">
    <property type="entry name" value="Ankyrin repeat-containing domain"/>
    <property type="match status" value="3"/>
</dbReference>
<evidence type="ECO:0000313" key="4">
    <source>
        <dbReference type="EMBL" id="BBM87264.1"/>
    </source>
</evidence>
<dbReference type="PROSITE" id="PS50297">
    <property type="entry name" value="ANK_REP_REGION"/>
    <property type="match status" value="4"/>
</dbReference>
<dbReference type="PANTHER" id="PTHR24198:SF165">
    <property type="entry name" value="ANKYRIN REPEAT-CONTAINING PROTEIN-RELATED"/>
    <property type="match status" value="1"/>
</dbReference>
<dbReference type="Pfam" id="PF00023">
    <property type="entry name" value="Ank"/>
    <property type="match status" value="1"/>
</dbReference>
<keyword evidence="5" id="KW-1185">Reference proteome</keyword>
<evidence type="ECO:0000256" key="3">
    <source>
        <dbReference type="PROSITE-ProRule" id="PRU00023"/>
    </source>
</evidence>
<protein>
    <submittedName>
        <fullName evidence="4">UNC-44 ankyrin</fullName>
    </submittedName>
</protein>
<keyword evidence="1" id="KW-0677">Repeat</keyword>
<dbReference type="SUPFAM" id="SSF48403">
    <property type="entry name" value="Ankyrin repeat"/>
    <property type="match status" value="1"/>
</dbReference>
<dbReference type="KEGG" id="uam:UABAM_05667"/>
<keyword evidence="2 3" id="KW-0040">ANK repeat</keyword>
<evidence type="ECO:0000256" key="1">
    <source>
        <dbReference type="ARBA" id="ARBA00022737"/>
    </source>
</evidence>
<dbReference type="RefSeq" id="WP_173013619.1">
    <property type="nucleotide sequence ID" value="NZ_AP019860.1"/>
</dbReference>
<sequence length="337" mass="36994">MQKLGFLLLLLFPLVWADVAPEKKLPALHKAIIAGDMDAVKELIANGADVNELDRKMGNAPLHIAAQGDYPQIAKLLIESGAFVNLQTPRAGFSPLMIAVWYSKPQNIKELLKASDINIYLKTPQGVTAEQWVGGWDKDIDANEAKIIAEIKGIFAVYKKKQQQNIAAQKIMVVLLDKQLSVAAKAQQVKQLISKGYDVNTVQPVIGNGNDTHTPLLVAARSGYSEIVKMLLVAGADQTKTGYMMNAVAFHKACYMGHPEVLKLLVKDKNAHKVIDDQGPNNGYTPLHDAIWHGHTAAAKVLIEAGARTDLKTYEGDTPLDLAKRYKYTEIVKLLEK</sequence>
<dbReference type="InterPro" id="IPR036770">
    <property type="entry name" value="Ankyrin_rpt-contain_sf"/>
</dbReference>
<name>A0A5S9ISS8_UABAM</name>
<dbReference type="Proteomes" id="UP000326354">
    <property type="component" value="Chromosome"/>
</dbReference>
<dbReference type="SMART" id="SM00248">
    <property type="entry name" value="ANK"/>
    <property type="match status" value="6"/>
</dbReference>
<organism evidence="4 5">
    <name type="scientific">Uabimicrobium amorphum</name>
    <dbReference type="NCBI Taxonomy" id="2596890"/>
    <lineage>
        <taxon>Bacteria</taxon>
        <taxon>Pseudomonadati</taxon>
        <taxon>Planctomycetota</taxon>
        <taxon>Candidatus Uabimicrobiia</taxon>
        <taxon>Candidatus Uabimicrobiales</taxon>
        <taxon>Candidatus Uabimicrobiaceae</taxon>
        <taxon>Candidatus Uabimicrobium</taxon>
    </lineage>
</organism>
<dbReference type="InterPro" id="IPR002110">
    <property type="entry name" value="Ankyrin_rpt"/>
</dbReference>
<feature type="repeat" description="ANK" evidence="3">
    <location>
        <begin position="282"/>
        <end position="314"/>
    </location>
</feature>
<feature type="repeat" description="ANK" evidence="3">
    <location>
        <begin position="211"/>
        <end position="237"/>
    </location>
</feature>
<evidence type="ECO:0000256" key="2">
    <source>
        <dbReference type="ARBA" id="ARBA00023043"/>
    </source>
</evidence>
<dbReference type="Pfam" id="PF12796">
    <property type="entry name" value="Ank_2"/>
    <property type="match status" value="2"/>
</dbReference>
<dbReference type="AlphaFoldDB" id="A0A5S9ISS8"/>
<gene>
    <name evidence="4" type="ORF">UABAM_05667</name>
</gene>
<dbReference type="EMBL" id="AP019860">
    <property type="protein sequence ID" value="BBM87264.1"/>
    <property type="molecule type" value="Genomic_DNA"/>
</dbReference>
<reference evidence="4 5" key="1">
    <citation type="submission" date="2019-08" db="EMBL/GenBank/DDBJ databases">
        <title>Complete genome sequence of Candidatus Uab amorphum.</title>
        <authorList>
            <person name="Shiratori T."/>
            <person name="Suzuki S."/>
            <person name="Kakizawa Y."/>
            <person name="Ishida K."/>
        </authorList>
    </citation>
    <scope>NUCLEOTIDE SEQUENCE [LARGE SCALE GENOMIC DNA]</scope>
    <source>
        <strain evidence="4 5">SRT547</strain>
    </source>
</reference>
<feature type="repeat" description="ANK" evidence="3">
    <location>
        <begin position="57"/>
        <end position="89"/>
    </location>
</feature>